<dbReference type="EMBL" id="BMWZ01000001">
    <property type="protein sequence ID" value="GGZ71197.1"/>
    <property type="molecule type" value="Genomic_DNA"/>
</dbReference>
<keyword evidence="3" id="KW-1185">Reference proteome</keyword>
<organism evidence="2 3">
    <name type="scientific">Algibacter mikhailovii</name>
    <dbReference type="NCBI Taxonomy" id="425498"/>
    <lineage>
        <taxon>Bacteria</taxon>
        <taxon>Pseudomonadati</taxon>
        <taxon>Bacteroidota</taxon>
        <taxon>Flavobacteriia</taxon>
        <taxon>Flavobacteriales</taxon>
        <taxon>Flavobacteriaceae</taxon>
        <taxon>Algibacter</taxon>
    </lineage>
</organism>
<keyword evidence="1" id="KW-1133">Transmembrane helix</keyword>
<reference evidence="2" key="1">
    <citation type="journal article" date="2014" name="Int. J. Syst. Evol. Microbiol.">
        <title>Complete genome sequence of Corynebacterium casei LMG S-19264T (=DSM 44701T), isolated from a smear-ripened cheese.</title>
        <authorList>
            <consortium name="US DOE Joint Genome Institute (JGI-PGF)"/>
            <person name="Walter F."/>
            <person name="Albersmeier A."/>
            <person name="Kalinowski J."/>
            <person name="Ruckert C."/>
        </authorList>
    </citation>
    <scope>NUCLEOTIDE SEQUENCE</scope>
    <source>
        <strain evidence="2">KCTC 12710</strain>
    </source>
</reference>
<accession>A0A918QUJ3</accession>
<keyword evidence="1" id="KW-0472">Membrane</keyword>
<gene>
    <name evidence="2" type="ORF">GCM10007028_05500</name>
</gene>
<dbReference type="AlphaFoldDB" id="A0A918QUJ3"/>
<keyword evidence="1" id="KW-0812">Transmembrane</keyword>
<protein>
    <submittedName>
        <fullName evidence="2">Uncharacterized protein</fullName>
    </submittedName>
</protein>
<comment type="caution">
    <text evidence="2">The sequence shown here is derived from an EMBL/GenBank/DDBJ whole genome shotgun (WGS) entry which is preliminary data.</text>
</comment>
<proteinExistence type="predicted"/>
<name>A0A918QUJ3_9FLAO</name>
<feature type="transmembrane region" description="Helical" evidence="1">
    <location>
        <begin position="131"/>
        <end position="150"/>
    </location>
</feature>
<evidence type="ECO:0000313" key="2">
    <source>
        <dbReference type="EMBL" id="GGZ71197.1"/>
    </source>
</evidence>
<sequence>MKMNFDIKVVEASLEEICEHSLFLKSINYTRLLRYLVDKAIKNEDVKEFTIGYDLLSKNYLDDKNDGAVRSQMYKLRKKLTAYYADKSVQHDVIFEIKKGQYNLSFLSPKEFNQDNENGSSISIPLKKIKIAFLFLPILLIGFWSFVNFFNQPSSLWKNYFKSNSNNLVVISDQYVVMSEGLDGKSHATLFGNINSDADLINFKNKNKQGKFDNTDFTLMSKMAPYGTKILNDWFNKYNSNFALRLESTLTMDDIKNNNVVFIGQFKTMNISSALFLKDSHVFSIYKDGFIYKKDDKEKEYNTIFNSKSKIEYAMVSCKWLDSGKNSFYFVSNNDIGVLATLGLFTDNKWLSEFYERLPEKVIGFNALFEVSGLQRTNMGCKLVELEVLN</sequence>
<evidence type="ECO:0000313" key="3">
    <source>
        <dbReference type="Proteomes" id="UP000636004"/>
    </source>
</evidence>
<dbReference type="Proteomes" id="UP000636004">
    <property type="component" value="Unassembled WGS sequence"/>
</dbReference>
<reference evidence="2" key="2">
    <citation type="submission" date="2020-09" db="EMBL/GenBank/DDBJ databases">
        <authorList>
            <person name="Sun Q."/>
            <person name="Kim S."/>
        </authorList>
    </citation>
    <scope>NUCLEOTIDE SEQUENCE</scope>
    <source>
        <strain evidence="2">KCTC 12710</strain>
    </source>
</reference>
<evidence type="ECO:0000256" key="1">
    <source>
        <dbReference type="SAM" id="Phobius"/>
    </source>
</evidence>